<feature type="domain" description="HTH deoR-type" evidence="3">
    <location>
        <begin position="4"/>
        <end position="63"/>
    </location>
</feature>
<dbReference type="PANTHER" id="PTHR34580:SF3">
    <property type="entry name" value="PROTEIN PAFB"/>
    <property type="match status" value="1"/>
</dbReference>
<dbReference type="Pfam" id="PF13280">
    <property type="entry name" value="WYL"/>
    <property type="match status" value="1"/>
</dbReference>
<gene>
    <name evidence="4" type="ORF">GCM10010170_054660</name>
</gene>
<dbReference type="PANTHER" id="PTHR34580">
    <property type="match status" value="1"/>
</dbReference>
<dbReference type="InterPro" id="IPR028349">
    <property type="entry name" value="PafC-like"/>
</dbReference>
<organism evidence="4 5">
    <name type="scientific">Dactylosporangium salmoneum</name>
    <dbReference type="NCBI Taxonomy" id="53361"/>
    <lineage>
        <taxon>Bacteria</taxon>
        <taxon>Bacillati</taxon>
        <taxon>Actinomycetota</taxon>
        <taxon>Actinomycetes</taxon>
        <taxon>Micromonosporales</taxon>
        <taxon>Micromonosporaceae</taxon>
        <taxon>Dactylosporangium</taxon>
    </lineage>
</organism>
<dbReference type="InterPro" id="IPR036390">
    <property type="entry name" value="WH_DNA-bd_sf"/>
</dbReference>
<dbReference type="InterPro" id="IPR013196">
    <property type="entry name" value="HTH_11"/>
</dbReference>
<dbReference type="InterPro" id="IPR051534">
    <property type="entry name" value="CBASS_pafABC_assoc_protein"/>
</dbReference>
<dbReference type="PROSITE" id="PS52050">
    <property type="entry name" value="WYL"/>
    <property type="match status" value="1"/>
</dbReference>
<accession>A0ABP5TRR6</accession>
<evidence type="ECO:0000313" key="4">
    <source>
        <dbReference type="EMBL" id="GAA2360000.1"/>
    </source>
</evidence>
<evidence type="ECO:0000259" key="3">
    <source>
        <dbReference type="PROSITE" id="PS51000"/>
    </source>
</evidence>
<evidence type="ECO:0000256" key="2">
    <source>
        <dbReference type="ARBA" id="ARBA00023163"/>
    </source>
</evidence>
<dbReference type="Gene3D" id="1.10.10.10">
    <property type="entry name" value="Winged helix-like DNA-binding domain superfamily/Winged helix DNA-binding domain"/>
    <property type="match status" value="1"/>
</dbReference>
<dbReference type="InterPro" id="IPR036388">
    <property type="entry name" value="WH-like_DNA-bd_sf"/>
</dbReference>
<dbReference type="PROSITE" id="PS51000">
    <property type="entry name" value="HTH_DEOR_2"/>
    <property type="match status" value="1"/>
</dbReference>
<dbReference type="InterPro" id="IPR001034">
    <property type="entry name" value="DeoR_HTH"/>
</dbReference>
<dbReference type="EMBL" id="BAAARV010000046">
    <property type="protein sequence ID" value="GAA2360000.1"/>
    <property type="molecule type" value="Genomic_DNA"/>
</dbReference>
<keyword evidence="2" id="KW-0804">Transcription</keyword>
<dbReference type="Proteomes" id="UP001501444">
    <property type="component" value="Unassembled WGS sequence"/>
</dbReference>
<keyword evidence="1" id="KW-0805">Transcription regulation</keyword>
<proteinExistence type="predicted"/>
<comment type="caution">
    <text evidence="4">The sequence shown here is derived from an EMBL/GenBank/DDBJ whole genome shotgun (WGS) entry which is preliminary data.</text>
</comment>
<reference evidence="5" key="1">
    <citation type="journal article" date="2019" name="Int. J. Syst. Evol. Microbiol.">
        <title>The Global Catalogue of Microorganisms (GCM) 10K type strain sequencing project: providing services to taxonomists for standard genome sequencing and annotation.</title>
        <authorList>
            <consortium name="The Broad Institute Genomics Platform"/>
            <consortium name="The Broad Institute Genome Sequencing Center for Infectious Disease"/>
            <person name="Wu L."/>
            <person name="Ma J."/>
        </authorList>
    </citation>
    <scope>NUCLEOTIDE SEQUENCE [LARGE SCALE GENOMIC DNA]</scope>
    <source>
        <strain evidence="5">JCM 3272</strain>
    </source>
</reference>
<dbReference type="SUPFAM" id="SSF46785">
    <property type="entry name" value="Winged helix' DNA-binding domain"/>
    <property type="match status" value="1"/>
</dbReference>
<evidence type="ECO:0000256" key="1">
    <source>
        <dbReference type="ARBA" id="ARBA00023015"/>
    </source>
</evidence>
<dbReference type="InterPro" id="IPR057727">
    <property type="entry name" value="WCX_dom"/>
</dbReference>
<protein>
    <submittedName>
        <fullName evidence="4">WYL domain-containing protein</fullName>
    </submittedName>
</protein>
<dbReference type="InterPro" id="IPR026881">
    <property type="entry name" value="WYL_dom"/>
</dbReference>
<dbReference type="RefSeq" id="WP_344615368.1">
    <property type="nucleotide sequence ID" value="NZ_BAAARV010000046.1"/>
</dbReference>
<name>A0ABP5TRR6_9ACTN</name>
<keyword evidence="5" id="KW-1185">Reference proteome</keyword>
<dbReference type="Pfam" id="PF08279">
    <property type="entry name" value="HTH_11"/>
    <property type="match status" value="1"/>
</dbReference>
<sequence>MTRPTSRVLALLEILQAGGTHTASDLAERLGVDERTVRRYAEHLLDLEVPVESVRGRYGGYRLAPGFRMPPLMLTDEEALAVLLGLVAGRRAGLVPTSGEAAATAAAKVRRVLPKALASRLDALLATTDFTAPGLEVPTPEASVMLRLAEATRQHQPAVISYTDRTGRRSERTVHPYGLVTHSGRWYVTGTDSASRALRTFRLDRIVQVRIAQGTFAVPEGFQPADVVLTSLAGTPWRHQVAVAVQGTADEVRARLPHGIASVEPDAGDGPDWVLVRLRAERLDWIPGVLAGLGLPFVVREPVQLREIVRAWTDRIAGCAAATSPQEAIAAWGPR</sequence>
<evidence type="ECO:0000313" key="5">
    <source>
        <dbReference type="Proteomes" id="UP001501444"/>
    </source>
</evidence>
<dbReference type="Pfam" id="PF25583">
    <property type="entry name" value="WCX"/>
    <property type="match status" value="1"/>
</dbReference>
<dbReference type="PIRSF" id="PIRSF016838">
    <property type="entry name" value="PafC"/>
    <property type="match status" value="1"/>
</dbReference>